<evidence type="ECO:0000256" key="1">
    <source>
        <dbReference type="SAM" id="MobiDB-lite"/>
    </source>
</evidence>
<accession>A0ABQ6GI40</accession>
<feature type="transmembrane region" description="Helical" evidence="2">
    <location>
        <begin position="225"/>
        <end position="246"/>
    </location>
</feature>
<evidence type="ECO:0000256" key="2">
    <source>
        <dbReference type="SAM" id="Phobius"/>
    </source>
</evidence>
<evidence type="ECO:0000256" key="3">
    <source>
        <dbReference type="SAM" id="SignalP"/>
    </source>
</evidence>
<name>A0ABQ6GI40_9BACL</name>
<gene>
    <name evidence="4" type="ORF">MU1_30670</name>
</gene>
<feature type="transmembrane region" description="Helical" evidence="2">
    <location>
        <begin position="454"/>
        <end position="476"/>
    </location>
</feature>
<feature type="transmembrane region" description="Helical" evidence="2">
    <location>
        <begin position="253"/>
        <end position="272"/>
    </location>
</feature>
<sequence length="592" mass="60779">MRIKVFTIVMFLAMICHLNLSPIYAAADEQIETKLQSAKVKEQPADPPTTEEATDGGLDGGGTHPSTGTPSTDNPGTSGPGDGDGQGSPGDAGTDGTSGPGTSGSGGTSGPGGGSGTGGGTGGSVSEGGNGSAVSPGTGGHNGGADNPAAGDSDSGAANPGNTGGSGTVDPAAPNQSGEIDPADPNKPEPSEVNKSEDGDGKSWWDNVFSSDWISDTAEKLGRGLAVGVIGAVVVGVIVVAALAIGITISAPVWIAAVAVAIVAGVVYSFVAGDAFSWIEGIGVSVLAGISVLAIATSGIGAAARTAFQFLRGRGLTGLLSGARQALTSSWRGITSLFEQGLWAGLKNGARTLLSQAPRLWKSLIWNANTGFQFGLNMVASFSIHMLTKDTFPGLSDMGMMITESFLGAVVFGKLAEAAQSLRLGRFVTTSWNFLMAGAETFVVNLIKREKTDAGSLLLGSFAKAFVFGPLLGRLFRSNLFIPLRNKLGIGLTRQDLENKFGMTVSDTVGQKGITNKQLLDLLKTKPEDLTRSQQIWLQSGVLSENQAAMLNGNEELFQKFFEKQQMVGEKLLEEGTKPGNYPTSKPAPIKP</sequence>
<feature type="region of interest" description="Disordered" evidence="1">
    <location>
        <begin position="572"/>
        <end position="592"/>
    </location>
</feature>
<keyword evidence="2" id="KW-0472">Membrane</keyword>
<feature type="signal peptide" evidence="3">
    <location>
        <begin position="1"/>
        <end position="27"/>
    </location>
</feature>
<reference evidence="4 5" key="1">
    <citation type="submission" date="2023-03" db="EMBL/GenBank/DDBJ databases">
        <title>Draft genome sequence of the bacteria which degrade cell wall of Tricholomamatutake.</title>
        <authorList>
            <person name="Konishi Y."/>
            <person name="Fukuta Y."/>
            <person name="Shirasaka N."/>
        </authorList>
    </citation>
    <scope>NUCLEOTIDE SEQUENCE [LARGE SCALE GENOMIC DNA]</scope>
    <source>
        <strain evidence="5">mu1</strain>
    </source>
</reference>
<feature type="compositionally biased region" description="Gly residues" evidence="1">
    <location>
        <begin position="96"/>
        <end position="143"/>
    </location>
</feature>
<feature type="compositionally biased region" description="Gly residues" evidence="1">
    <location>
        <begin position="78"/>
        <end position="90"/>
    </location>
</feature>
<protein>
    <submittedName>
        <fullName evidence="4">Uncharacterized protein</fullName>
    </submittedName>
</protein>
<keyword evidence="5" id="KW-1185">Reference proteome</keyword>
<keyword evidence="2" id="KW-1133">Transmembrane helix</keyword>
<feature type="transmembrane region" description="Helical" evidence="2">
    <location>
        <begin position="278"/>
        <end position="304"/>
    </location>
</feature>
<feature type="chain" id="PRO_5046574794" evidence="3">
    <location>
        <begin position="28"/>
        <end position="592"/>
    </location>
</feature>
<feature type="compositionally biased region" description="Basic and acidic residues" evidence="1">
    <location>
        <begin position="184"/>
        <end position="203"/>
    </location>
</feature>
<feature type="compositionally biased region" description="Low complexity" evidence="1">
    <location>
        <begin position="64"/>
        <end position="77"/>
    </location>
</feature>
<keyword evidence="2" id="KW-0812">Transmembrane</keyword>
<keyword evidence="3" id="KW-0732">Signal</keyword>
<evidence type="ECO:0000313" key="4">
    <source>
        <dbReference type="EMBL" id="GLX68722.1"/>
    </source>
</evidence>
<evidence type="ECO:0000313" key="5">
    <source>
        <dbReference type="Proteomes" id="UP001157114"/>
    </source>
</evidence>
<comment type="caution">
    <text evidence="4">The sequence shown here is derived from an EMBL/GenBank/DDBJ whole genome shotgun (WGS) entry which is preliminary data.</text>
</comment>
<dbReference type="Proteomes" id="UP001157114">
    <property type="component" value="Unassembled WGS sequence"/>
</dbReference>
<feature type="region of interest" description="Disordered" evidence="1">
    <location>
        <begin position="36"/>
        <end position="204"/>
    </location>
</feature>
<proteinExistence type="predicted"/>
<organism evidence="4 5">
    <name type="scientific">Paenibacillus glycanilyticus</name>
    <dbReference type="NCBI Taxonomy" id="126569"/>
    <lineage>
        <taxon>Bacteria</taxon>
        <taxon>Bacillati</taxon>
        <taxon>Bacillota</taxon>
        <taxon>Bacilli</taxon>
        <taxon>Bacillales</taxon>
        <taxon>Paenibacillaceae</taxon>
        <taxon>Paenibacillus</taxon>
    </lineage>
</organism>
<dbReference type="EMBL" id="BSSQ01000013">
    <property type="protein sequence ID" value="GLX68722.1"/>
    <property type="molecule type" value="Genomic_DNA"/>
</dbReference>